<dbReference type="AlphaFoldDB" id="A0A0S4JRV9"/>
<dbReference type="Pfam" id="PF11069">
    <property type="entry name" value="CFAP298"/>
    <property type="match status" value="1"/>
</dbReference>
<sequence length="264" mass="29503">MVVIHCKRLPREEHSKDYDEFLCSAPNTTNVGDVTDVVQKIQNFRVRLKWMVAAARQLSKDSCSEELKHCLEGPAGDAERYLALDRVDQKLESKLEELQALADTMKGGVAIVYPEYCSGTDFLPRLTAKLDDESVSDAERSKCHRILSIVDDGAVTEDIVQGTVVLWWTGKPLARDQELAKYTGKNDKTKIVVKIGKEGGSAPPREPAVDAKTQSELMAHYFRKQENEKKLVEDDDITYGNSDWADSRGLKNQLLGMGGVRFKA</sequence>
<dbReference type="EMBL" id="CYKH01002227">
    <property type="protein sequence ID" value="CUG94248.1"/>
    <property type="molecule type" value="Genomic_DNA"/>
</dbReference>
<dbReference type="VEuPathDB" id="TriTrypDB:BSAL_47235"/>
<dbReference type="OMA" id="TRVRIKW"/>
<dbReference type="OrthoDB" id="276065at2759"/>
<name>A0A0S4JRV9_BODSA</name>
<dbReference type="PANTHER" id="PTHR13238">
    <property type="entry name" value="PROTEIN C21ORF59"/>
    <property type="match status" value="1"/>
</dbReference>
<comment type="similarity">
    <text evidence="1">Belongs to the CFAP298 family.</text>
</comment>
<protein>
    <submittedName>
        <fullName evidence="2">Uncharacterized protein</fullName>
    </submittedName>
</protein>
<dbReference type="Proteomes" id="UP000051952">
    <property type="component" value="Unassembled WGS sequence"/>
</dbReference>
<dbReference type="GO" id="GO:0003352">
    <property type="term" value="P:regulation of cilium movement"/>
    <property type="evidence" value="ECO:0007669"/>
    <property type="project" value="InterPro"/>
</dbReference>
<dbReference type="PANTHER" id="PTHR13238:SF0">
    <property type="entry name" value="CILIA- AND FLAGELLA-ASSOCIATED PROTEIN 298"/>
    <property type="match status" value="1"/>
</dbReference>
<gene>
    <name evidence="2" type="ORF">BSAL_47235</name>
</gene>
<dbReference type="InterPro" id="IPR021298">
    <property type="entry name" value="CFAP298"/>
</dbReference>
<evidence type="ECO:0000256" key="1">
    <source>
        <dbReference type="ARBA" id="ARBA00009619"/>
    </source>
</evidence>
<keyword evidence="3" id="KW-1185">Reference proteome</keyword>
<evidence type="ECO:0000313" key="3">
    <source>
        <dbReference type="Proteomes" id="UP000051952"/>
    </source>
</evidence>
<proteinExistence type="inferred from homology"/>
<accession>A0A0S4JRV9</accession>
<organism evidence="2 3">
    <name type="scientific">Bodo saltans</name>
    <name type="common">Flagellated protozoan</name>
    <dbReference type="NCBI Taxonomy" id="75058"/>
    <lineage>
        <taxon>Eukaryota</taxon>
        <taxon>Discoba</taxon>
        <taxon>Euglenozoa</taxon>
        <taxon>Kinetoplastea</taxon>
        <taxon>Metakinetoplastina</taxon>
        <taxon>Eubodonida</taxon>
        <taxon>Bodonidae</taxon>
        <taxon>Bodo</taxon>
    </lineage>
</organism>
<reference evidence="3" key="1">
    <citation type="submission" date="2015-09" db="EMBL/GenBank/DDBJ databases">
        <authorList>
            <consortium name="Pathogen Informatics"/>
        </authorList>
    </citation>
    <scope>NUCLEOTIDE SEQUENCE [LARGE SCALE GENOMIC DNA]</scope>
    <source>
        <strain evidence="3">Lake Konstanz</strain>
    </source>
</reference>
<evidence type="ECO:0000313" key="2">
    <source>
        <dbReference type="EMBL" id="CUG94248.1"/>
    </source>
</evidence>